<evidence type="ECO:0000256" key="1">
    <source>
        <dbReference type="SAM" id="SignalP"/>
    </source>
</evidence>
<evidence type="ECO:0000313" key="2">
    <source>
        <dbReference type="EMBL" id="CAJ0590115.1"/>
    </source>
</evidence>
<keyword evidence="1" id="KW-0732">Signal</keyword>
<comment type="caution">
    <text evidence="2">The sequence shown here is derived from an EMBL/GenBank/DDBJ whole genome shotgun (WGS) entry which is preliminary data.</text>
</comment>
<proteinExistence type="predicted"/>
<protein>
    <submittedName>
        <fullName evidence="2">Uncharacterized protein</fullName>
    </submittedName>
</protein>
<name>A0AA36DNN3_CYLNA</name>
<gene>
    <name evidence="2" type="ORF">CYNAS_LOCUS2098</name>
</gene>
<accession>A0AA36DNN3</accession>
<keyword evidence="3" id="KW-1185">Reference proteome</keyword>
<organism evidence="2 3">
    <name type="scientific">Cylicocyclus nassatus</name>
    <name type="common">Nematode worm</name>
    <dbReference type="NCBI Taxonomy" id="53992"/>
    <lineage>
        <taxon>Eukaryota</taxon>
        <taxon>Metazoa</taxon>
        <taxon>Ecdysozoa</taxon>
        <taxon>Nematoda</taxon>
        <taxon>Chromadorea</taxon>
        <taxon>Rhabditida</taxon>
        <taxon>Rhabditina</taxon>
        <taxon>Rhabditomorpha</taxon>
        <taxon>Strongyloidea</taxon>
        <taxon>Strongylidae</taxon>
        <taxon>Cylicocyclus</taxon>
    </lineage>
</organism>
<feature type="chain" id="PRO_5041443382" evidence="1">
    <location>
        <begin position="16"/>
        <end position="100"/>
    </location>
</feature>
<evidence type="ECO:0000313" key="3">
    <source>
        <dbReference type="Proteomes" id="UP001176961"/>
    </source>
</evidence>
<sequence>MRLILVICFAAAVEAGVGDYLAEVGNFFRKLFGGNKMEDGNKEKLPVISPDPGQLTELHVNPNLGDEIKIPRAGSKNPSEGAEIYIPSNRVPVKDDRIMQ</sequence>
<reference evidence="2" key="1">
    <citation type="submission" date="2023-07" db="EMBL/GenBank/DDBJ databases">
        <authorList>
            <consortium name="CYATHOMIX"/>
        </authorList>
    </citation>
    <scope>NUCLEOTIDE SEQUENCE</scope>
    <source>
        <strain evidence="2">N/A</strain>
    </source>
</reference>
<dbReference type="AlphaFoldDB" id="A0AA36DNN3"/>
<feature type="signal peptide" evidence="1">
    <location>
        <begin position="1"/>
        <end position="15"/>
    </location>
</feature>
<dbReference type="EMBL" id="CATQJL010000001">
    <property type="protein sequence ID" value="CAJ0590115.1"/>
    <property type="molecule type" value="Genomic_DNA"/>
</dbReference>
<dbReference type="Proteomes" id="UP001176961">
    <property type="component" value="Unassembled WGS sequence"/>
</dbReference>